<dbReference type="PANTHER" id="PTHR45947">
    <property type="entry name" value="SULFOQUINOVOSYL TRANSFERASE SQD2"/>
    <property type="match status" value="1"/>
</dbReference>
<comment type="caution">
    <text evidence="4">The sequence shown here is derived from an EMBL/GenBank/DDBJ whole genome shotgun (WGS) entry which is preliminary data.</text>
</comment>
<feature type="domain" description="Glycosyltransferase subfamily 4-like N-terminal" evidence="3">
    <location>
        <begin position="14"/>
        <end position="172"/>
    </location>
</feature>
<organism evidence="4 5">
    <name type="scientific">Kitasatospora terrestris</name>
    <dbReference type="NCBI Taxonomy" id="258051"/>
    <lineage>
        <taxon>Bacteria</taxon>
        <taxon>Bacillati</taxon>
        <taxon>Actinomycetota</taxon>
        <taxon>Actinomycetes</taxon>
        <taxon>Kitasatosporales</taxon>
        <taxon>Streptomycetaceae</taxon>
        <taxon>Kitasatospora</taxon>
    </lineage>
</organism>
<accession>A0ABP9E5A7</accession>
<evidence type="ECO:0000256" key="1">
    <source>
        <dbReference type="ARBA" id="ARBA00022676"/>
    </source>
</evidence>
<dbReference type="SUPFAM" id="SSF53756">
    <property type="entry name" value="UDP-Glycosyltransferase/glycogen phosphorylase"/>
    <property type="match status" value="1"/>
</dbReference>
<dbReference type="Pfam" id="PF13439">
    <property type="entry name" value="Glyco_transf_4"/>
    <property type="match status" value="1"/>
</dbReference>
<proteinExistence type="predicted"/>
<dbReference type="InterPro" id="IPR050194">
    <property type="entry name" value="Glycosyltransferase_grp1"/>
</dbReference>
<keyword evidence="5" id="KW-1185">Reference proteome</keyword>
<reference evidence="5" key="1">
    <citation type="journal article" date="2019" name="Int. J. Syst. Evol. Microbiol.">
        <title>The Global Catalogue of Microorganisms (GCM) 10K type strain sequencing project: providing services to taxonomists for standard genome sequencing and annotation.</title>
        <authorList>
            <consortium name="The Broad Institute Genomics Platform"/>
            <consortium name="The Broad Institute Genome Sequencing Center for Infectious Disease"/>
            <person name="Wu L."/>
            <person name="Ma J."/>
        </authorList>
    </citation>
    <scope>NUCLEOTIDE SEQUENCE [LARGE SCALE GENOMIC DNA]</scope>
    <source>
        <strain evidence="5">JCM 13006</strain>
    </source>
</reference>
<dbReference type="Pfam" id="PF13692">
    <property type="entry name" value="Glyco_trans_1_4"/>
    <property type="match status" value="1"/>
</dbReference>
<keyword evidence="2" id="KW-0808">Transferase</keyword>
<name>A0ABP9E5A7_9ACTN</name>
<dbReference type="PANTHER" id="PTHR45947:SF3">
    <property type="entry name" value="SULFOQUINOVOSYL TRANSFERASE SQD2"/>
    <property type="match status" value="1"/>
</dbReference>
<keyword evidence="1" id="KW-0328">Glycosyltransferase</keyword>
<evidence type="ECO:0000259" key="3">
    <source>
        <dbReference type="Pfam" id="PF13439"/>
    </source>
</evidence>
<evidence type="ECO:0000313" key="5">
    <source>
        <dbReference type="Proteomes" id="UP001501752"/>
    </source>
</evidence>
<evidence type="ECO:0000313" key="4">
    <source>
        <dbReference type="EMBL" id="GAA4868900.1"/>
    </source>
</evidence>
<dbReference type="InterPro" id="IPR028098">
    <property type="entry name" value="Glyco_trans_4-like_N"/>
</dbReference>
<dbReference type="EMBL" id="BAABIS010000001">
    <property type="protein sequence ID" value="GAA4868900.1"/>
    <property type="molecule type" value="Genomic_DNA"/>
</dbReference>
<protein>
    <submittedName>
        <fullName evidence="4">Glycosyltransferase</fullName>
    </submittedName>
</protein>
<gene>
    <name evidence="4" type="ORF">GCM10023235_54490</name>
</gene>
<dbReference type="Gene3D" id="3.40.50.2000">
    <property type="entry name" value="Glycogen Phosphorylase B"/>
    <property type="match status" value="2"/>
</dbReference>
<evidence type="ECO:0000256" key="2">
    <source>
        <dbReference type="ARBA" id="ARBA00022679"/>
    </source>
</evidence>
<sequence>MQMTILHVSQPVDGGVARVVVDLVKGQREAGCRVLVACPPGGRLTAEALAAGARVLEWPAERSPGPSTAAESLRLRRIVRGAAPDVLHLHSAKAGLAGRLAARGSVPTVFQPHAWSFAAVEGRLAEASLRWERFATRWADRVLCVSEQERADGVAAGLEARWQVVPNGVDLRHFAPADSAARRHARMVLGLDQAAPLAVCVGRLCRQKGQDVLLDAWPRVVGRIPGARLALVGGGPDAAAVAERVRALPEPSRVRLAGDVPDPRPWLAAADLVVLPSRWEGMALAPLEAMAAARPVLLTDVPGARECLPPAHRPVALVAPGDPVALAERMSGILGDRIECERLGAAAREHVSEHHDIRGVITQVDGLYRALARRVEVPASRGSRVPQRF</sequence>
<dbReference type="Proteomes" id="UP001501752">
    <property type="component" value="Unassembled WGS sequence"/>
</dbReference>